<dbReference type="InterPro" id="IPR051199">
    <property type="entry name" value="LPS_LOS_Heptosyltrfase"/>
</dbReference>
<dbReference type="AlphaFoldDB" id="A0A533QBZ5"/>
<reference evidence="4 5" key="1">
    <citation type="submission" date="2019-04" db="EMBL/GenBank/DDBJ databases">
        <title>Genome of a novel bacterium Candidatus Jettenia ecosi reconstructed from metagenome of an anammox bioreactor.</title>
        <authorList>
            <person name="Mardanov A.V."/>
            <person name="Beletsky A.V."/>
            <person name="Ravin N.V."/>
            <person name="Botchkova E.A."/>
            <person name="Litti Y.V."/>
            <person name="Nozhevnikova A.N."/>
        </authorList>
    </citation>
    <scope>NUCLEOTIDE SEQUENCE [LARGE SCALE GENOMIC DNA]</scope>
    <source>
        <strain evidence="4">J2</strain>
    </source>
</reference>
<dbReference type="Gene3D" id="3.40.50.2000">
    <property type="entry name" value="Glycogen Phosphorylase B"/>
    <property type="match status" value="2"/>
</dbReference>
<evidence type="ECO:0000313" key="5">
    <source>
        <dbReference type="Proteomes" id="UP000319783"/>
    </source>
</evidence>
<keyword evidence="3" id="KW-0812">Transmembrane</keyword>
<keyword evidence="1" id="KW-0328">Glycosyltransferase</keyword>
<keyword evidence="3" id="KW-1133">Transmembrane helix</keyword>
<gene>
    <name evidence="4" type="ORF">JETT_1499</name>
</gene>
<keyword evidence="3" id="KW-0472">Membrane</keyword>
<dbReference type="PANTHER" id="PTHR30160:SF1">
    <property type="entry name" value="LIPOPOLYSACCHARIDE 1,2-N-ACETYLGLUCOSAMINETRANSFERASE-RELATED"/>
    <property type="match status" value="1"/>
</dbReference>
<dbReference type="Pfam" id="PF01075">
    <property type="entry name" value="Glyco_transf_9"/>
    <property type="match status" value="1"/>
</dbReference>
<evidence type="ECO:0000256" key="2">
    <source>
        <dbReference type="ARBA" id="ARBA00022679"/>
    </source>
</evidence>
<proteinExistence type="predicted"/>
<dbReference type="Proteomes" id="UP000319783">
    <property type="component" value="Unassembled WGS sequence"/>
</dbReference>
<dbReference type="GO" id="GO:0008713">
    <property type="term" value="F:ADP-heptose-lipopolysaccharide heptosyltransferase activity"/>
    <property type="evidence" value="ECO:0007669"/>
    <property type="project" value="TreeGrafter"/>
</dbReference>
<dbReference type="InterPro" id="IPR002201">
    <property type="entry name" value="Glyco_trans_9"/>
</dbReference>
<dbReference type="EMBL" id="SULG01000024">
    <property type="protein sequence ID" value="TLD42256.1"/>
    <property type="molecule type" value="Genomic_DNA"/>
</dbReference>
<comment type="caution">
    <text evidence="4">The sequence shown here is derived from an EMBL/GenBank/DDBJ whole genome shotgun (WGS) entry which is preliminary data.</text>
</comment>
<dbReference type="CDD" id="cd03789">
    <property type="entry name" value="GT9_LPS_heptosyltransferase"/>
    <property type="match status" value="1"/>
</dbReference>
<feature type="transmembrane region" description="Helical" evidence="3">
    <location>
        <begin position="7"/>
        <end position="27"/>
    </location>
</feature>
<protein>
    <submittedName>
        <fullName evidence="4">ADP-heptose--lipooligosaccharide heptosyltransferase II</fullName>
    </submittedName>
</protein>
<evidence type="ECO:0000313" key="4">
    <source>
        <dbReference type="EMBL" id="TLD42256.1"/>
    </source>
</evidence>
<sequence length="394" mass="45212">MQFILKILGLVYCKLLLLIDSLVLIFYSQRHEKLKKNILLVRLDAIGDFILWLDAAKRFRELFPERGHEITLLGNRAWTSLAEKTPYFEEVWLLDRHKFLRNITYRFKMMKKVRQAGFDMVIQPVFSREFLFGDAIVKISGAKERIGSQGDYSNINPWQKRISDRWYTRLIPATKEPLMELERNAEFMRGLGLADFRAGIPELLPSCTIPVDINLKDYYILFPGVSAKIRQWPLSQFKELAVRIYQNTGWVGFVCGGHGEELLGKRLVQDVDVPLQNWVGRTSLQELAAIIRGARVVIGNETSAIHMATAVSTQAVCILGGGHFGRFMPYRLEMEAKKILPVPVVHKMNCFGCNWHCIYPIPKGNAAPCVTKISVNAVWDETIKILKRENYLLI</sequence>
<dbReference type="GO" id="GO:0009244">
    <property type="term" value="P:lipopolysaccharide core region biosynthetic process"/>
    <property type="evidence" value="ECO:0007669"/>
    <property type="project" value="TreeGrafter"/>
</dbReference>
<name>A0A533QBZ5_9BACT</name>
<keyword evidence="2 4" id="KW-0808">Transferase</keyword>
<dbReference type="SUPFAM" id="SSF53756">
    <property type="entry name" value="UDP-Glycosyltransferase/glycogen phosphorylase"/>
    <property type="match status" value="1"/>
</dbReference>
<organism evidence="4 5">
    <name type="scientific">Candidatus Jettenia ecosi</name>
    <dbReference type="NCBI Taxonomy" id="2494326"/>
    <lineage>
        <taxon>Bacteria</taxon>
        <taxon>Pseudomonadati</taxon>
        <taxon>Planctomycetota</taxon>
        <taxon>Candidatus Brocadiia</taxon>
        <taxon>Candidatus Brocadiales</taxon>
        <taxon>Candidatus Brocadiaceae</taxon>
        <taxon>Candidatus Jettenia</taxon>
    </lineage>
</organism>
<evidence type="ECO:0000256" key="1">
    <source>
        <dbReference type="ARBA" id="ARBA00022676"/>
    </source>
</evidence>
<accession>A0A533QBZ5</accession>
<dbReference type="GO" id="GO:0005829">
    <property type="term" value="C:cytosol"/>
    <property type="evidence" value="ECO:0007669"/>
    <property type="project" value="TreeGrafter"/>
</dbReference>
<evidence type="ECO:0000256" key="3">
    <source>
        <dbReference type="SAM" id="Phobius"/>
    </source>
</evidence>
<dbReference type="PANTHER" id="PTHR30160">
    <property type="entry name" value="TETRAACYLDISACCHARIDE 4'-KINASE-RELATED"/>
    <property type="match status" value="1"/>
</dbReference>